<feature type="non-terminal residue" evidence="1">
    <location>
        <position position="1"/>
    </location>
</feature>
<dbReference type="EMBL" id="NCSJ02000040">
    <property type="protein sequence ID" value="RFU33131.1"/>
    <property type="molecule type" value="Genomic_DNA"/>
</dbReference>
<dbReference type="InterPro" id="IPR043129">
    <property type="entry name" value="ATPase_NBD"/>
</dbReference>
<accession>A0A3E2HJA7</accession>
<dbReference type="Proteomes" id="UP000258309">
    <property type="component" value="Unassembled WGS sequence"/>
</dbReference>
<name>A0A3E2HJA7_SCYLI</name>
<keyword evidence="2" id="KW-1185">Reference proteome</keyword>
<dbReference type="STRING" id="5539.A0A3E2HJA7"/>
<reference evidence="1 2" key="1">
    <citation type="submission" date="2018-05" db="EMBL/GenBank/DDBJ databases">
        <title>Draft genome sequence of Scytalidium lignicola DSM 105466, a ubiquitous saprotrophic fungus.</title>
        <authorList>
            <person name="Buettner E."/>
            <person name="Gebauer A.M."/>
            <person name="Hofrichter M."/>
            <person name="Liers C."/>
            <person name="Kellner H."/>
        </authorList>
    </citation>
    <scope>NUCLEOTIDE SEQUENCE [LARGE SCALE GENOMIC DNA]</scope>
    <source>
        <strain evidence="1 2">DSM 105466</strain>
    </source>
</reference>
<dbReference type="Gene3D" id="3.90.640.10">
    <property type="entry name" value="Actin, Chain A, domain 4"/>
    <property type="match status" value="1"/>
</dbReference>
<evidence type="ECO:0000313" key="1">
    <source>
        <dbReference type="EMBL" id="RFU33131.1"/>
    </source>
</evidence>
<dbReference type="PANTHER" id="PTHR42749">
    <property type="entry name" value="CELL SHAPE-DETERMINING PROTEIN MREB"/>
    <property type="match status" value="1"/>
</dbReference>
<dbReference type="CDD" id="cd10170">
    <property type="entry name" value="ASKHA_NBD_HSP70"/>
    <property type="match status" value="1"/>
</dbReference>
<protein>
    <submittedName>
        <fullName evidence="1">Uncharacterized protein</fullName>
    </submittedName>
</protein>
<evidence type="ECO:0000313" key="2">
    <source>
        <dbReference type="Proteomes" id="UP000258309"/>
    </source>
</evidence>
<organism evidence="1 2">
    <name type="scientific">Scytalidium lignicola</name>
    <name type="common">Hyphomycete</name>
    <dbReference type="NCBI Taxonomy" id="5539"/>
    <lineage>
        <taxon>Eukaryota</taxon>
        <taxon>Fungi</taxon>
        <taxon>Dikarya</taxon>
        <taxon>Ascomycota</taxon>
        <taxon>Pezizomycotina</taxon>
        <taxon>Leotiomycetes</taxon>
        <taxon>Leotiomycetes incertae sedis</taxon>
        <taxon>Scytalidium</taxon>
    </lineage>
</organism>
<dbReference type="Gene3D" id="3.30.420.40">
    <property type="match status" value="2"/>
</dbReference>
<sequence length="570" mass="63460">MDSIPDIIIGIDFGMTCTGVAYQKPRMDAPHVIKIWPGKGGSASKVPTELDYKGGKLQKWGFLCPDDIEPGVVHREWFKRYLDPAKLAKEQQENPNTAPESMTEVKKWLEGSSWNDSKIEFLFSLPTTWTSPSLIEEFRTIIRGAGYGSGGIKHTVEIGLTEAEAAAVYTAKNQTASYKEGDVMLVCDAGGGTTDVSILKTNAIHSASPGLKQLVPVQGASIGSTDIDSSFEKVVIERLDFMYPSQTAKNRGLAFSAIKSESFLTHKYGFGDPAYEDLRELSFKLPGIPPEVTHTPVGIQNGKLILTRLEFAQLYSAQVERIYALIDKQLAQLHSSHPGEQVKYLILSGGLGSSPYIQRKIKERYGSSSVKVLLSDEPQEAVVKGLVIDRFQTFKQKPIITSRCCRASYGVLCSQRYEKNNPNHIGGQFIVDPVDGKKYVINMIRWFIHKGDSISTEAPIRYPFYRTIKPGDPNRRWNTKVVTSSNLKSYLPKSIEDESNLIGVTQDQFKQVKKGLFKCKPGYFVAEYNINVAIGAADIRFQLHFQGKNYTADRPVIVEWVPAPVKDEED</sequence>
<dbReference type="AlphaFoldDB" id="A0A3E2HJA7"/>
<feature type="non-terminal residue" evidence="1">
    <location>
        <position position="570"/>
    </location>
</feature>
<gene>
    <name evidence="1" type="ORF">B7463_g3151</name>
</gene>
<dbReference type="OrthoDB" id="2394218at2759"/>
<dbReference type="SUPFAM" id="SSF53067">
    <property type="entry name" value="Actin-like ATPase domain"/>
    <property type="match status" value="1"/>
</dbReference>
<comment type="caution">
    <text evidence="1">The sequence shown here is derived from an EMBL/GenBank/DDBJ whole genome shotgun (WGS) entry which is preliminary data.</text>
</comment>
<proteinExistence type="predicted"/>
<dbReference type="OMA" id="WVICEIE"/>
<dbReference type="PANTHER" id="PTHR42749:SF1">
    <property type="entry name" value="CELL SHAPE-DETERMINING PROTEIN MREB"/>
    <property type="match status" value="1"/>
</dbReference>